<dbReference type="AlphaFoldDB" id="A0A4U3KTT0"/>
<keyword evidence="2" id="KW-1185">Reference proteome</keyword>
<dbReference type="EMBL" id="SZQL01000018">
    <property type="protein sequence ID" value="TKK65838.1"/>
    <property type="molecule type" value="Genomic_DNA"/>
</dbReference>
<dbReference type="OrthoDB" id="2481603at2"/>
<dbReference type="RefSeq" id="WP_137263389.1">
    <property type="nucleotide sequence ID" value="NZ_SZQL01000018.1"/>
</dbReference>
<accession>A0A4U3KTT0</accession>
<gene>
    <name evidence="1" type="ORF">FC093_18975</name>
</gene>
<comment type="caution">
    <text evidence="1">The sequence shown here is derived from an EMBL/GenBank/DDBJ whole genome shotgun (WGS) entry which is preliminary data.</text>
</comment>
<sequence>MINLTHSGKKKSSLSNNGQKTITWRAVFQGSHKLIYIDKKPLKATLGKDWQGKTFSFADVRVHPVQQAKAEVK</sequence>
<proteinExistence type="predicted"/>
<evidence type="ECO:0000313" key="2">
    <source>
        <dbReference type="Proteomes" id="UP000305848"/>
    </source>
</evidence>
<protein>
    <submittedName>
        <fullName evidence="1">Uncharacterized protein</fullName>
    </submittedName>
</protein>
<dbReference type="Proteomes" id="UP000305848">
    <property type="component" value="Unassembled WGS sequence"/>
</dbReference>
<organism evidence="1 2">
    <name type="scientific">Ilyomonas limi</name>
    <dbReference type="NCBI Taxonomy" id="2575867"/>
    <lineage>
        <taxon>Bacteria</taxon>
        <taxon>Pseudomonadati</taxon>
        <taxon>Bacteroidota</taxon>
        <taxon>Chitinophagia</taxon>
        <taxon>Chitinophagales</taxon>
        <taxon>Chitinophagaceae</taxon>
        <taxon>Ilyomonas</taxon>
    </lineage>
</organism>
<evidence type="ECO:0000313" key="1">
    <source>
        <dbReference type="EMBL" id="TKK65838.1"/>
    </source>
</evidence>
<name>A0A4U3KTT0_9BACT</name>
<reference evidence="1 2" key="1">
    <citation type="submission" date="2019-05" db="EMBL/GenBank/DDBJ databases">
        <title>Panacibacter sp. strain 17mud1-8 Genome sequencing and assembly.</title>
        <authorList>
            <person name="Chhetri G."/>
        </authorList>
    </citation>
    <scope>NUCLEOTIDE SEQUENCE [LARGE SCALE GENOMIC DNA]</scope>
    <source>
        <strain evidence="1 2">17mud1-8</strain>
    </source>
</reference>